<gene>
    <name evidence="1" type="ORF">CEXT_38531</name>
</gene>
<evidence type="ECO:0000313" key="2">
    <source>
        <dbReference type="Proteomes" id="UP001054945"/>
    </source>
</evidence>
<reference evidence="1 2" key="1">
    <citation type="submission" date="2021-06" db="EMBL/GenBank/DDBJ databases">
        <title>Caerostris extrusa draft genome.</title>
        <authorList>
            <person name="Kono N."/>
            <person name="Arakawa K."/>
        </authorList>
    </citation>
    <scope>NUCLEOTIDE SEQUENCE [LARGE SCALE GENOMIC DNA]</scope>
</reference>
<dbReference type="Proteomes" id="UP001054945">
    <property type="component" value="Unassembled WGS sequence"/>
</dbReference>
<dbReference type="AlphaFoldDB" id="A0AAV4RK36"/>
<protein>
    <recommendedName>
        <fullName evidence="3">Secreted protein</fullName>
    </recommendedName>
</protein>
<name>A0AAV4RK36_CAEEX</name>
<organism evidence="1 2">
    <name type="scientific">Caerostris extrusa</name>
    <name type="common">Bark spider</name>
    <name type="synonym">Caerostris bankana</name>
    <dbReference type="NCBI Taxonomy" id="172846"/>
    <lineage>
        <taxon>Eukaryota</taxon>
        <taxon>Metazoa</taxon>
        <taxon>Ecdysozoa</taxon>
        <taxon>Arthropoda</taxon>
        <taxon>Chelicerata</taxon>
        <taxon>Arachnida</taxon>
        <taxon>Araneae</taxon>
        <taxon>Araneomorphae</taxon>
        <taxon>Entelegynae</taxon>
        <taxon>Araneoidea</taxon>
        <taxon>Araneidae</taxon>
        <taxon>Caerostris</taxon>
    </lineage>
</organism>
<dbReference type="EMBL" id="BPLR01007872">
    <property type="protein sequence ID" value="GIY20388.1"/>
    <property type="molecule type" value="Genomic_DNA"/>
</dbReference>
<accession>A0AAV4RK36</accession>
<proteinExistence type="predicted"/>
<sequence>MTASRATPLVMQRPWRPSRVCLWSKAEAIVWLFCCCPSDIYSTLQCFGTNSVTPVTRVAVPFNILFLFDIDFQFHCCGPSRSSRNMFYAEETLMQLSSIYLCP</sequence>
<comment type="caution">
    <text evidence="1">The sequence shown here is derived from an EMBL/GenBank/DDBJ whole genome shotgun (WGS) entry which is preliminary data.</text>
</comment>
<evidence type="ECO:0008006" key="3">
    <source>
        <dbReference type="Google" id="ProtNLM"/>
    </source>
</evidence>
<evidence type="ECO:0000313" key="1">
    <source>
        <dbReference type="EMBL" id="GIY20388.1"/>
    </source>
</evidence>
<keyword evidence="2" id="KW-1185">Reference proteome</keyword>